<organism evidence="2 3">
    <name type="scientific">Dimargaris cristalligena</name>
    <dbReference type="NCBI Taxonomy" id="215637"/>
    <lineage>
        <taxon>Eukaryota</taxon>
        <taxon>Fungi</taxon>
        <taxon>Fungi incertae sedis</taxon>
        <taxon>Zoopagomycota</taxon>
        <taxon>Kickxellomycotina</taxon>
        <taxon>Dimargaritomycetes</taxon>
        <taxon>Dimargaritales</taxon>
        <taxon>Dimargaritaceae</taxon>
        <taxon>Dimargaris</taxon>
    </lineage>
</organism>
<evidence type="ECO:0000313" key="3">
    <source>
        <dbReference type="Proteomes" id="UP000268162"/>
    </source>
</evidence>
<dbReference type="Pfam" id="PF04614">
    <property type="entry name" value="Pex19"/>
    <property type="match status" value="1"/>
</dbReference>
<dbReference type="GO" id="GO:0005778">
    <property type="term" value="C:peroxisomal membrane"/>
    <property type="evidence" value="ECO:0007669"/>
    <property type="project" value="TreeGrafter"/>
</dbReference>
<dbReference type="InterPro" id="IPR006708">
    <property type="entry name" value="Pex19"/>
</dbReference>
<keyword evidence="3" id="KW-1185">Reference proteome</keyword>
<dbReference type="PANTHER" id="PTHR12774">
    <property type="entry name" value="PEROXISOMAL BIOGENESIS FACTOR 19"/>
    <property type="match status" value="1"/>
</dbReference>
<dbReference type="Gene3D" id="1.20.120.900">
    <property type="entry name" value="Pex19, mPTS binding domain"/>
    <property type="match status" value="1"/>
</dbReference>
<dbReference type="OrthoDB" id="21292at2759"/>
<dbReference type="PANTHER" id="PTHR12774:SF2">
    <property type="entry name" value="PEROXISOMAL BIOGENESIS FACTOR 19"/>
    <property type="match status" value="1"/>
</dbReference>
<dbReference type="Proteomes" id="UP000268162">
    <property type="component" value="Unassembled WGS sequence"/>
</dbReference>
<feature type="region of interest" description="Disordered" evidence="1">
    <location>
        <begin position="125"/>
        <end position="170"/>
    </location>
</feature>
<accession>A0A4P9ZPH3</accession>
<dbReference type="GO" id="GO:0045046">
    <property type="term" value="P:protein import into peroxisome membrane"/>
    <property type="evidence" value="ECO:0007669"/>
    <property type="project" value="TreeGrafter"/>
</dbReference>
<feature type="region of interest" description="Disordered" evidence="1">
    <location>
        <begin position="25"/>
        <end position="80"/>
    </location>
</feature>
<dbReference type="STRING" id="215637.A0A4P9ZPH3"/>
<evidence type="ECO:0000256" key="1">
    <source>
        <dbReference type="SAM" id="MobiDB-lite"/>
    </source>
</evidence>
<name>A0A4P9ZPH3_9FUNG</name>
<feature type="compositionally biased region" description="Low complexity" evidence="1">
    <location>
        <begin position="43"/>
        <end position="60"/>
    </location>
</feature>
<reference evidence="3" key="1">
    <citation type="journal article" date="2018" name="Nat. Microbiol.">
        <title>Leveraging single-cell genomics to expand the fungal tree of life.</title>
        <authorList>
            <person name="Ahrendt S.R."/>
            <person name="Quandt C.A."/>
            <person name="Ciobanu D."/>
            <person name="Clum A."/>
            <person name="Salamov A."/>
            <person name="Andreopoulos B."/>
            <person name="Cheng J.F."/>
            <person name="Woyke T."/>
            <person name="Pelin A."/>
            <person name="Henrissat B."/>
            <person name="Reynolds N.K."/>
            <person name="Benny G.L."/>
            <person name="Smith M.E."/>
            <person name="James T.Y."/>
            <person name="Grigoriev I.V."/>
        </authorList>
    </citation>
    <scope>NUCLEOTIDE SEQUENCE [LARGE SCALE GENOMIC DNA]</scope>
    <source>
        <strain evidence="3">RSA 468</strain>
    </source>
</reference>
<gene>
    <name evidence="2" type="ORF">BJ085DRAFT_35246</name>
</gene>
<dbReference type="GO" id="GO:0033328">
    <property type="term" value="F:peroxisome membrane targeting sequence binding"/>
    <property type="evidence" value="ECO:0007669"/>
    <property type="project" value="TreeGrafter"/>
</dbReference>
<feature type="region of interest" description="Disordered" evidence="1">
    <location>
        <begin position="318"/>
        <end position="342"/>
    </location>
</feature>
<dbReference type="EMBL" id="ML002896">
    <property type="protein sequence ID" value="RKP35334.1"/>
    <property type="molecule type" value="Genomic_DNA"/>
</dbReference>
<dbReference type="InterPro" id="IPR038322">
    <property type="entry name" value="Pex19_C_sf"/>
</dbReference>
<sequence>MSGPPPPKVSAEAAVADDDLDEFLDDILDDFNPPQTQPPAPPTSSAGPPSVTTTATTASTKRMPPPESKSVGHFSQDFEDEFARQLMEEMSQMMGQVDEAPALKSTMENLLQSLQGADLNDLMASPVASQSASDRSVPTDSTPTAAASIANPATSTSTTKGPASASKSQTFQERIVQTLNKLDTSSEQAQTDMSDDQNPDSLISEMMQQMEGLVDGDDFEKMMEGILEQIMTKDVLFEPMKELAERYPAWLESHRETLPAAEYEQYAKQYAYVKEIVAFYNAPDYEAQSQSEAGQGRIVALMKDMQDCGQPPKEILKDIAPDMDTGSDGMPKLPGMDNCSMM</sequence>
<proteinExistence type="predicted"/>
<evidence type="ECO:0000313" key="2">
    <source>
        <dbReference type="EMBL" id="RKP35334.1"/>
    </source>
</evidence>
<feature type="compositionally biased region" description="Polar residues" evidence="1">
    <location>
        <begin position="127"/>
        <end position="170"/>
    </location>
</feature>
<protein>
    <submittedName>
        <fullName evidence="2">Pex19 protein family-domain-containing protein</fullName>
    </submittedName>
</protein>
<dbReference type="AlphaFoldDB" id="A0A4P9ZPH3"/>